<feature type="region of interest" description="Disordered" evidence="1">
    <location>
        <begin position="196"/>
        <end position="216"/>
    </location>
</feature>
<comment type="caution">
    <text evidence="2">The sequence shown here is derived from an EMBL/GenBank/DDBJ whole genome shotgun (WGS) entry which is preliminary data.</text>
</comment>
<protein>
    <submittedName>
        <fullName evidence="2">Uncharacterized protein</fullName>
    </submittedName>
</protein>
<sequence length="315" mass="35501">MSRCRLLRTCGNSFLAIAQIICKRMQELKAPIGPLSKKIISLSTCALPFKYGFQIQWLSILLYVADECILKSETITETAFPRLTPIFDKIHELANVVDRLPIVFEATLLNKFPVLMHRVPFLDWALVHLIAWLSFLVSALTHWGSKNMKEKEITVDTGCNDRNHVRRTKKTEISATENASFQTHVSPFPALQCTKGKRGPVMVSSPESSSPSDSTKMDCTDMCGMNGSVGKCSYKEVLTKGVKDGDSEVFNNAKVKKHGIIPLDNYLKTMSYEEEEDKREGLHIPSDQDSVHRNKKGKVEKDEILQLFDTSWSLC</sequence>
<evidence type="ECO:0000256" key="1">
    <source>
        <dbReference type="SAM" id="MobiDB-lite"/>
    </source>
</evidence>
<dbReference type="Proteomes" id="UP001152523">
    <property type="component" value="Unassembled WGS sequence"/>
</dbReference>
<reference evidence="2" key="1">
    <citation type="submission" date="2022-07" db="EMBL/GenBank/DDBJ databases">
        <authorList>
            <person name="Macas J."/>
            <person name="Novak P."/>
            <person name="Neumann P."/>
        </authorList>
    </citation>
    <scope>NUCLEOTIDE SEQUENCE</scope>
</reference>
<dbReference type="EMBL" id="CAMAPF010001022">
    <property type="protein sequence ID" value="CAH9140022.1"/>
    <property type="molecule type" value="Genomic_DNA"/>
</dbReference>
<keyword evidence="3" id="KW-1185">Reference proteome</keyword>
<feature type="compositionally biased region" description="Low complexity" evidence="1">
    <location>
        <begin position="204"/>
        <end position="214"/>
    </location>
</feature>
<evidence type="ECO:0000313" key="3">
    <source>
        <dbReference type="Proteomes" id="UP001152523"/>
    </source>
</evidence>
<proteinExistence type="predicted"/>
<dbReference type="PANTHER" id="PTHR37710:SF1">
    <property type="entry name" value="TRANSMEMBRANE PROTEIN"/>
    <property type="match status" value="1"/>
</dbReference>
<name>A0AAV0FWV5_9ASTE</name>
<organism evidence="2 3">
    <name type="scientific">Cuscuta epithymum</name>
    <dbReference type="NCBI Taxonomy" id="186058"/>
    <lineage>
        <taxon>Eukaryota</taxon>
        <taxon>Viridiplantae</taxon>
        <taxon>Streptophyta</taxon>
        <taxon>Embryophyta</taxon>
        <taxon>Tracheophyta</taxon>
        <taxon>Spermatophyta</taxon>
        <taxon>Magnoliopsida</taxon>
        <taxon>eudicotyledons</taxon>
        <taxon>Gunneridae</taxon>
        <taxon>Pentapetalae</taxon>
        <taxon>asterids</taxon>
        <taxon>lamiids</taxon>
        <taxon>Solanales</taxon>
        <taxon>Convolvulaceae</taxon>
        <taxon>Cuscuteae</taxon>
        <taxon>Cuscuta</taxon>
        <taxon>Cuscuta subgen. Cuscuta</taxon>
    </lineage>
</organism>
<dbReference type="PANTHER" id="PTHR37710">
    <property type="entry name" value="TRANSMEMBRANE PROTEIN"/>
    <property type="match status" value="1"/>
</dbReference>
<accession>A0AAV0FWV5</accession>
<gene>
    <name evidence="2" type="ORF">CEPIT_LOCUS38029</name>
</gene>
<dbReference type="AlphaFoldDB" id="A0AAV0FWV5"/>
<evidence type="ECO:0000313" key="2">
    <source>
        <dbReference type="EMBL" id="CAH9140022.1"/>
    </source>
</evidence>